<feature type="compositionally biased region" description="Low complexity" evidence="1">
    <location>
        <begin position="143"/>
        <end position="183"/>
    </location>
</feature>
<name>A0A699YH47_HAELA</name>
<feature type="region of interest" description="Disordered" evidence="1">
    <location>
        <begin position="1"/>
        <end position="31"/>
    </location>
</feature>
<reference evidence="2 3" key="1">
    <citation type="submission" date="2020-02" db="EMBL/GenBank/DDBJ databases">
        <title>Draft genome sequence of Haematococcus lacustris strain NIES-144.</title>
        <authorList>
            <person name="Morimoto D."/>
            <person name="Nakagawa S."/>
            <person name="Yoshida T."/>
            <person name="Sawayama S."/>
        </authorList>
    </citation>
    <scope>NUCLEOTIDE SEQUENCE [LARGE SCALE GENOMIC DNA]</scope>
    <source>
        <strain evidence="2 3">NIES-144</strain>
    </source>
</reference>
<organism evidence="2 3">
    <name type="scientific">Haematococcus lacustris</name>
    <name type="common">Green alga</name>
    <name type="synonym">Haematococcus pluvialis</name>
    <dbReference type="NCBI Taxonomy" id="44745"/>
    <lineage>
        <taxon>Eukaryota</taxon>
        <taxon>Viridiplantae</taxon>
        <taxon>Chlorophyta</taxon>
        <taxon>core chlorophytes</taxon>
        <taxon>Chlorophyceae</taxon>
        <taxon>CS clade</taxon>
        <taxon>Chlamydomonadales</taxon>
        <taxon>Haematococcaceae</taxon>
        <taxon>Haematococcus</taxon>
    </lineage>
</organism>
<proteinExistence type="predicted"/>
<comment type="caution">
    <text evidence="2">The sequence shown here is derived from an EMBL/GenBank/DDBJ whole genome shotgun (WGS) entry which is preliminary data.</text>
</comment>
<gene>
    <name evidence="2" type="ORF">HaLaN_00808</name>
</gene>
<evidence type="ECO:0000313" key="3">
    <source>
        <dbReference type="Proteomes" id="UP000485058"/>
    </source>
</evidence>
<dbReference type="Proteomes" id="UP000485058">
    <property type="component" value="Unassembled WGS sequence"/>
</dbReference>
<evidence type="ECO:0000256" key="1">
    <source>
        <dbReference type="SAM" id="MobiDB-lite"/>
    </source>
</evidence>
<protein>
    <submittedName>
        <fullName evidence="2">Uncharacterized protein</fullName>
    </submittedName>
</protein>
<evidence type="ECO:0000313" key="2">
    <source>
        <dbReference type="EMBL" id="GFH06214.1"/>
    </source>
</evidence>
<sequence>MSEEYIIAQVEARMPPRKRGRPSQAEQDERDELFKKFKQQVLAELKLNPGKAEAVKPGRKRTSNGREADTGEEQPAAAAPSAPGAPGGEVASKAQPAAAAAAPPTAAPTAPTAAPAAAPAAPAAKAKAAAPAPAGEEGVQPGGAVASNPKAAKASSSHSGSGAHSSAAKAGSSGEGSGDSSSESNEDAHKEAAVQQLGQLSEEGVVSLDVLEALIHKRMPPRRAGRPSHHEQQQRMEIFETIKRELLEEHGLKDPGLQYRGEPSAKKKGRVRPLMAVKASPAGDALAATVRQRAPKPARPILSSPMDARATHDKADRLMELERYHVPLPDLALPMTNTPLSGAAAGLLIHAVMVSLASAGDTPEELTVLRLTLADLYRKKGMEFTDELGLIYPFLKQHYSAGDWPAVRELVTELLARFDPDSEMEGQEEA</sequence>
<feature type="compositionally biased region" description="Low complexity" evidence="1">
    <location>
        <begin position="73"/>
        <end position="134"/>
    </location>
</feature>
<dbReference type="AlphaFoldDB" id="A0A699YH47"/>
<keyword evidence="3" id="KW-1185">Reference proteome</keyword>
<dbReference type="EMBL" id="BLLF01000028">
    <property type="protein sequence ID" value="GFH06214.1"/>
    <property type="molecule type" value="Genomic_DNA"/>
</dbReference>
<feature type="region of interest" description="Disordered" evidence="1">
    <location>
        <begin position="44"/>
        <end position="196"/>
    </location>
</feature>
<accession>A0A699YH47</accession>